<reference evidence="1" key="1">
    <citation type="journal article" date="2021" name="Proc. Natl. Acad. Sci. U.S.A.">
        <title>A Catalog of Tens of Thousands of Viruses from Human Metagenomes Reveals Hidden Associations with Chronic Diseases.</title>
        <authorList>
            <person name="Tisza M.J."/>
            <person name="Buck C.B."/>
        </authorList>
    </citation>
    <scope>NUCLEOTIDE SEQUENCE</scope>
    <source>
        <strain evidence="1">CtZd434</strain>
    </source>
</reference>
<name>A0A8S5UHG8_9CAUD</name>
<proteinExistence type="predicted"/>
<sequence>MALVAAKCTECGANIKIDNNKEAGICEFCGTAFITEKAINNYTTYITNNNNFEGANINIINGNFDNYLSLAQSAIDAGNGLEALDYSNKALEINATSPYAWIKKMKATGLLWTTVEDSKLNEIVAYGENAIKYSTDENNAEILELVYNYYAQKCTQLILWAFTQTKETTQIEQALQIAGANTSAISIVQNTDNATREIITTMVANVINLKLKIPDDYIYNNDNMQEVISAIAKIYIEYCKADVERIKLYGFSLLPEALDARETNLNLIKQGLREEKQNSINDEEVKTNNSNGCYIATCVYGSYNCPQVYTLRRFRDSILFKTYFGRLFIKFYYSVSPVLIKRFGKFHVFKIIWKYPLDGLVTHLNKRGIDKSFYIDKY</sequence>
<organism evidence="1">
    <name type="scientific">Siphoviridae sp. ctZd434</name>
    <dbReference type="NCBI Taxonomy" id="2825559"/>
    <lineage>
        <taxon>Viruses</taxon>
        <taxon>Duplodnaviria</taxon>
        <taxon>Heunggongvirae</taxon>
        <taxon>Uroviricota</taxon>
        <taxon>Caudoviricetes</taxon>
    </lineage>
</organism>
<dbReference type="EMBL" id="BK016088">
    <property type="protein sequence ID" value="DAF93875.1"/>
    <property type="molecule type" value="Genomic_DNA"/>
</dbReference>
<dbReference type="GO" id="GO:0004386">
    <property type="term" value="F:helicase activity"/>
    <property type="evidence" value="ECO:0007669"/>
    <property type="project" value="UniProtKB-KW"/>
</dbReference>
<dbReference type="InterPro" id="IPR049886">
    <property type="entry name" value="CFI_box_CTERM_dom"/>
</dbReference>
<dbReference type="NCBIfam" id="NF041770">
    <property type="entry name" value="CFI_box_CTERM"/>
    <property type="match status" value="1"/>
</dbReference>
<accession>A0A8S5UHG8</accession>
<protein>
    <submittedName>
        <fullName evidence="1">DNA REPAIR HELICASE RAD25, SSL2, PRE-INITIATION COMPLEX, RNA polymerase.0A</fullName>
    </submittedName>
</protein>
<keyword evidence="1" id="KW-0378">Hydrolase</keyword>
<keyword evidence="1" id="KW-0067">ATP-binding</keyword>
<evidence type="ECO:0000313" key="1">
    <source>
        <dbReference type="EMBL" id="DAF93875.1"/>
    </source>
</evidence>
<keyword evidence="1" id="KW-0347">Helicase</keyword>
<keyword evidence="1" id="KW-0547">Nucleotide-binding</keyword>